<evidence type="ECO:0000256" key="2">
    <source>
        <dbReference type="SAM" id="MobiDB-lite"/>
    </source>
</evidence>
<dbReference type="Pfam" id="PF12770">
    <property type="entry name" value="CHAT"/>
    <property type="match status" value="1"/>
</dbReference>
<reference evidence="5" key="2">
    <citation type="journal article" date="2021" name="World Allergy Organ. J.">
        <title>Chromosome-level assembly of Dermatophagoides farinae genome and transcriptome reveals two novel allergens Der f 37 and Der f 39.</title>
        <authorList>
            <person name="Chen J."/>
            <person name="Cai Z."/>
            <person name="Fan D."/>
            <person name="Hu J."/>
            <person name="Hou Y."/>
            <person name="He Y."/>
            <person name="Zhang Z."/>
            <person name="Zhao Z."/>
            <person name="Gao P."/>
            <person name="Hu W."/>
            <person name="Sun J."/>
            <person name="Li J."/>
            <person name="Ji K."/>
        </authorList>
    </citation>
    <scope>NUCLEOTIDE SEQUENCE</scope>
    <source>
        <strain evidence="5">JKM2019</strain>
    </source>
</reference>
<sequence length="2484" mass="278422">MIDAYRRYLPDHCNPLKINDIRDHRLNPFVTIRTRQYRIYGLGNVTKTAEDGFIKFLGNHRFIIDFIILINDLKIQLDCQLKLGHRWQKKRLSLRNKHYEMDLTKCRLYVELIIDTSEQTIRFERLFCFISILLMHDPIKNENIFPSSTSPPPPPKEPFKVQIVSNELDSQIDSSNNNNNNNTIGNDQQNSISNNSSATLIINQNIQQIFADRIRLAAKRIQTGDYNGAIRLYSEALKLDHSNHIVYGNRSAVYCRLGRYEKALNDAIKARELCPNWSKAYYRQGIALQFLRRYPDALAAFASGLAQESKSTQLLSAFVETAMKSPLRATLEPIYRQLQVMNFDKSPFVITSVVGQELLAASHYAAAVVVLESALQIGSCSLKLRGSVFSALSTAYWTLNDLDHAIDYMQQDLQVTRALGDILGECRAHANLGSAYFAKCSYKEALASHRYQLVLAMKHKHSEQAALALTSLGHVYSAIGDLKNALSSHQQCLQIIRQLGGDPLAEAREIGNVGSVHLAAGAFEKAIECHLEHVKLAKLLGNKTEEARAYSNLGSAYHYRRQYEQAIQFHEQVLRISQEIGDRTIESKAYAGLGHASRCMKDYIQAKRWYERQLDAALNTKDRTAEAKACSNLGIVYQLLGDLDGALKLHWSHLNICKQLNDHAGIGRAYGNIGNTNLVMKKPEEALKYHKMELQISKQIHDRVAEAATHGSIALCYQSLSLLDQSSIHLNLHLNIAREINDIQCEAQALCNLGNFHQSNRCYEKAIYYYEHYLRTTQTIDDKDGQTNASHYLGVANLSLKRYQLALEYFQFDLNQSKQLQDRDYICRAYCHLGLVHQAMGNLDDALECHKYYLCLVQDDHDGRLKAMGYIGDLLAQQGKHMEAIKILEKKLSLSRSANDIVNEAMTLQSMGNCHRIVGDWERASDFFKQESILRQQQCLPIDIKEEIRSLNDLGECYLKLNNYQLALKYFMEQLEKCEQFRSSSSSNNNNNNNNSIESESKTIIDDEYDSNGYYGRRLRRQLDTVIMNDEQIESCQMMAKALHNVATTRFHMNHYEESAIYYEQESTLIQETIEQFEKNKNHTIIAMVSNDETAADETNDSNNNNTTANNNNNNNTNGRTEIIATIIDDLIVRNVNCLRSIGDCHFAQRRYDEAIKFYTDFVSTSKSLIDQEHVYCLLGKCYQLVNNLQQALVSYEKRLVIAHEIGCDQTKAMAYGELGHLHRLLGNYEQAITCFKHEQELGKKNHKQQQNDHDKQIVGPINIGLLIEAEALHGLGCVAQEMHDYERSLKYHSSALAIAQEIGSLEMESRAYGAIGSAYNALGNHESAIRYQEKYLSVAQMIGDLNAQVSALSALGKINSSNSNYQQARRYFQQALSIVENQNNQNRIGYRDEEEARICYELGMVLWAMNELEVAETHLRRSVDLIENLQNLNSSITQLMIAPMMMISNSLISNHYGNSSSITNTTTTATSTTTTTTMTAANGGGCCGSSTSDASSSSTSSSHYGRIHWQNLMMIPTTSTTISQPHHHYLHYQGASYEALIKILIALQRPTQALLIAERSRIRSFSKTKKGFRAFSITSIEQIVDMARSQNAAILYYSMTIDGRYNSWLITPEQVHFASLLKSDREKILQLIKNVQNSLFVQESNVHDPPHTTTANRSIDSTIIADHDDYPDTSFERSSSMHHLRRNHFLNSSNYSLSSLFSLASSVTTTSTASTTRLRSLHRSSTSTNVNLSQRKSFDHSGSCPSNIDSQESLSSSQLAGKMKRSASYRYLNRNWQGFSAATALYDILIGPFQNQLDQNESTINQLLLVLDGDLFLVPWNMLRNKDEEFLSERYSLLVIPSLHVLRGDQNTKTLRKKSDDSHSTITSLVVANPTMPNKLSSITTTTNGSGIASRFGNNFHNHRPQLYFENPASSKEAAFVSELLSTRPLIGTEANKEAVLAQLSTAQCIHFSSYIIDNTDGDPLKMATGLGIAISPSDVLIGDSAHQLHDHEYLLTPHDLISIGLSSKLVVISCPAISSRSTNHAAALNAATTYNSSQVLKTITSALLQAGAACVLLTLWPVSLSALQVLFRIFYCSLLQGTRVSTALKEAVSTIQNTTHFSHPRNWAGFILIGSDVRLSSQVALMSSSLATMIKTPEKSRDAMRVVLHLVEKSLQRIQRGQKNAMYTTVQSIENKVGINTQGWRELLIAVGFRFEPSSTNGLPACVFFPQSDPNGRLQRCSNALQAILALSPATIAAVSKLISNSSEFVSHIIDKLDHIVQYGQCHDVHQSSSSSSSSSLLLSLLASYLETLNLKLWSIQGCHELYASLGFDLMEVGADSVTLRAGKNANFRTIMFTLQSLQALFDNENRETIDNDQLQQQQQQQQQRTSATTNNLNENDSKSPDECNIHTRQSSLSTIISSHNSIASSSIIAESSPGSRGFSIGRNPLDVELIEMKLKSMMPNTNNNTIRTEDHSQSTTSSQSSIATSNTVLNRQLSSYT</sequence>
<dbReference type="PROSITE" id="PS50005">
    <property type="entry name" value="TPR"/>
    <property type="match status" value="4"/>
</dbReference>
<feature type="compositionally biased region" description="Low complexity" evidence="2">
    <location>
        <begin position="1719"/>
        <end position="1730"/>
    </location>
</feature>
<keyword evidence="1" id="KW-0802">TPR repeat</keyword>
<protein>
    <submittedName>
        <fullName evidence="5">Rapsynoid-like protein</fullName>
    </submittedName>
</protein>
<evidence type="ECO:0000313" key="5">
    <source>
        <dbReference type="EMBL" id="KAH7643288.1"/>
    </source>
</evidence>
<feature type="compositionally biased region" description="Low complexity" evidence="2">
    <location>
        <begin position="2360"/>
        <end position="2370"/>
    </location>
</feature>
<dbReference type="PROSITE" id="PS50293">
    <property type="entry name" value="TPR_REGION"/>
    <property type="match status" value="1"/>
</dbReference>
<dbReference type="Pfam" id="PF13424">
    <property type="entry name" value="TPR_12"/>
    <property type="match status" value="2"/>
</dbReference>
<feature type="domain" description="TTC28 C-terminal" evidence="4">
    <location>
        <begin position="2233"/>
        <end position="2352"/>
    </location>
</feature>
<feature type="compositionally biased region" description="Low complexity" evidence="2">
    <location>
        <begin position="1101"/>
        <end position="1118"/>
    </location>
</feature>
<reference evidence="5" key="1">
    <citation type="submission" date="2020-06" db="EMBL/GenBank/DDBJ databases">
        <authorList>
            <person name="Ji K."/>
            <person name="Li J."/>
        </authorList>
    </citation>
    <scope>NUCLEOTIDE SEQUENCE</scope>
    <source>
        <strain evidence="5">JKM2019</strain>
        <tissue evidence="5">Whole body</tissue>
    </source>
</reference>
<feature type="region of interest" description="Disordered" evidence="2">
    <location>
        <begin position="2357"/>
        <end position="2392"/>
    </location>
</feature>
<proteinExistence type="predicted"/>
<dbReference type="InterPro" id="IPR019734">
    <property type="entry name" value="TPR_rpt"/>
</dbReference>
<evidence type="ECO:0000256" key="1">
    <source>
        <dbReference type="PROSITE-ProRule" id="PRU00339"/>
    </source>
</evidence>
<feature type="compositionally biased region" description="Basic and acidic residues" evidence="2">
    <location>
        <begin position="2382"/>
        <end position="2392"/>
    </location>
</feature>
<comment type="caution">
    <text evidence="5">The sequence shown here is derived from an EMBL/GenBank/DDBJ whole genome shotgun (WGS) entry which is preliminary data.</text>
</comment>
<dbReference type="PANTHER" id="PTHR10098:SF108">
    <property type="entry name" value="TETRATRICOPEPTIDE REPEAT PROTEIN 28"/>
    <property type="match status" value="1"/>
</dbReference>
<dbReference type="InterPro" id="IPR058900">
    <property type="entry name" value="TTC28_C"/>
</dbReference>
<accession>A0A9D4P3K9</accession>
<dbReference type="PANTHER" id="PTHR10098">
    <property type="entry name" value="RAPSYN-RELATED"/>
    <property type="match status" value="1"/>
</dbReference>
<dbReference type="SUPFAM" id="SSF48452">
    <property type="entry name" value="TPR-like"/>
    <property type="match status" value="7"/>
</dbReference>
<feature type="compositionally biased region" description="Polar residues" evidence="2">
    <location>
        <begin position="1744"/>
        <end position="1760"/>
    </location>
</feature>
<dbReference type="InterPro" id="IPR024983">
    <property type="entry name" value="CHAT_dom"/>
</dbReference>
<feature type="repeat" description="TPR" evidence="1">
    <location>
        <begin position="1213"/>
        <end position="1246"/>
    </location>
</feature>
<feature type="region of interest" description="Disordered" evidence="2">
    <location>
        <begin position="1719"/>
        <end position="1760"/>
    </location>
</feature>
<dbReference type="Proteomes" id="UP000828236">
    <property type="component" value="Unassembled WGS sequence"/>
</dbReference>
<dbReference type="InterPro" id="IPR011990">
    <property type="entry name" value="TPR-like_helical_dom_sf"/>
</dbReference>
<feature type="region of interest" description="Disordered" evidence="2">
    <location>
        <begin position="2446"/>
        <end position="2473"/>
    </location>
</feature>
<dbReference type="Gene3D" id="1.25.40.10">
    <property type="entry name" value="Tetratricopeptide repeat domain"/>
    <property type="match status" value="6"/>
</dbReference>
<name>A0A9D4P3K9_DERFA</name>
<feature type="region of interest" description="Disordered" evidence="2">
    <location>
        <begin position="1096"/>
        <end position="1118"/>
    </location>
</feature>
<evidence type="ECO:0000259" key="3">
    <source>
        <dbReference type="Pfam" id="PF12770"/>
    </source>
</evidence>
<feature type="compositionally biased region" description="Low complexity" evidence="2">
    <location>
        <begin position="983"/>
        <end position="998"/>
    </location>
</feature>
<feature type="repeat" description="TPR" evidence="1">
    <location>
        <begin position="948"/>
        <end position="981"/>
    </location>
</feature>
<dbReference type="Pfam" id="PF13181">
    <property type="entry name" value="TPR_8"/>
    <property type="match status" value="3"/>
</dbReference>
<feature type="repeat" description="TPR" evidence="1">
    <location>
        <begin position="547"/>
        <end position="580"/>
    </location>
</feature>
<dbReference type="EMBL" id="SDOV01000003">
    <property type="protein sequence ID" value="KAH7643288.1"/>
    <property type="molecule type" value="Genomic_DNA"/>
</dbReference>
<feature type="domain" description="CHAT" evidence="3">
    <location>
        <begin position="1782"/>
        <end position="2117"/>
    </location>
</feature>
<feature type="region of interest" description="Disordered" evidence="2">
    <location>
        <begin position="171"/>
        <end position="190"/>
    </location>
</feature>
<gene>
    <name evidence="5" type="ORF">HUG17_9979</name>
</gene>
<dbReference type="FunFam" id="1.25.40.10:FF:000040">
    <property type="entry name" value="Tetratricopeptide repeat domain 28"/>
    <property type="match status" value="1"/>
</dbReference>
<organism evidence="5">
    <name type="scientific">Dermatophagoides farinae</name>
    <name type="common">American house dust mite</name>
    <dbReference type="NCBI Taxonomy" id="6954"/>
    <lineage>
        <taxon>Eukaryota</taxon>
        <taxon>Metazoa</taxon>
        <taxon>Ecdysozoa</taxon>
        <taxon>Arthropoda</taxon>
        <taxon>Chelicerata</taxon>
        <taxon>Arachnida</taxon>
        <taxon>Acari</taxon>
        <taxon>Acariformes</taxon>
        <taxon>Sarcoptiformes</taxon>
        <taxon>Astigmata</taxon>
        <taxon>Psoroptidia</taxon>
        <taxon>Analgoidea</taxon>
        <taxon>Pyroglyphidae</taxon>
        <taxon>Dermatophagoidinae</taxon>
        <taxon>Dermatophagoides</taxon>
    </lineage>
</organism>
<feature type="region of interest" description="Disordered" evidence="2">
    <location>
        <begin position="983"/>
        <end position="1003"/>
    </location>
</feature>
<feature type="repeat" description="TPR" evidence="1">
    <location>
        <begin position="1350"/>
        <end position="1383"/>
    </location>
</feature>
<dbReference type="Pfam" id="PF13176">
    <property type="entry name" value="TPR_7"/>
    <property type="match status" value="2"/>
</dbReference>
<feature type="compositionally biased region" description="Polar residues" evidence="2">
    <location>
        <begin position="2371"/>
        <end position="2381"/>
    </location>
</feature>
<dbReference type="SMART" id="SM00028">
    <property type="entry name" value="TPR"/>
    <property type="match status" value="26"/>
</dbReference>
<evidence type="ECO:0000259" key="4">
    <source>
        <dbReference type="Pfam" id="PF26117"/>
    </source>
</evidence>
<dbReference type="Pfam" id="PF26117">
    <property type="entry name" value="TTC28_C"/>
    <property type="match status" value="1"/>
</dbReference>